<dbReference type="RefSeq" id="WP_170179325.1">
    <property type="nucleotide sequence ID" value="NZ_RBIL01000002.1"/>
</dbReference>
<gene>
    <name evidence="3" type="ORF">C8N24_4587</name>
</gene>
<sequence length="390" mass="41930">MNELEWLKEAQPAVPEPDTATARAALLAHMAARPEETAKPGHAAPGRELDSAAPGRAFADAAPGRPAAADDDAYAALRRRAAAELGDTAPRASRPRRPRLGRRERRAEAARARRAAWRPRLAFASAAVLVAATLAVAWPNTDAPNERFAAPVTPAPVVEAPLVRLSQEIAQEPDPKGDATLVIRTQRYPDDDPVPGYDLYLDDGRYYYGSTKEELKVSGLTSDSFQGPLMEAAIKATDLPADKARREMDLALSPNAPKVSRSVESNHVWTASMDALLAGAGRKDVRAGVMRLLATIDTLKTREEGKLLKLTSTDFPDGYAESLYIDAETGIPQKFEGGVPGKEPDVRIDYDVKRVTAANWADAAAKAADDQAPAADAPRRTDQAPPARRP</sequence>
<evidence type="ECO:0000313" key="4">
    <source>
        <dbReference type="Proteomes" id="UP000278962"/>
    </source>
</evidence>
<feature type="compositionally biased region" description="Low complexity" evidence="1">
    <location>
        <begin position="51"/>
        <end position="67"/>
    </location>
</feature>
<proteinExistence type="predicted"/>
<dbReference type="Proteomes" id="UP000278962">
    <property type="component" value="Unassembled WGS sequence"/>
</dbReference>
<keyword evidence="2" id="KW-1133">Transmembrane helix</keyword>
<keyword evidence="2" id="KW-0472">Membrane</keyword>
<keyword evidence="2" id="KW-0812">Transmembrane</keyword>
<feature type="region of interest" description="Disordered" evidence="1">
    <location>
        <begin position="362"/>
        <end position="390"/>
    </location>
</feature>
<name>A0A660L032_9ACTN</name>
<accession>A0A660L032</accession>
<feature type="compositionally biased region" description="Basic residues" evidence="1">
    <location>
        <begin position="93"/>
        <end position="104"/>
    </location>
</feature>
<reference evidence="3 4" key="1">
    <citation type="submission" date="2018-10" db="EMBL/GenBank/DDBJ databases">
        <title>Genomic Encyclopedia of Archaeal and Bacterial Type Strains, Phase II (KMG-II): from individual species to whole genera.</title>
        <authorList>
            <person name="Goeker M."/>
        </authorList>
    </citation>
    <scope>NUCLEOTIDE SEQUENCE [LARGE SCALE GENOMIC DNA]</scope>
    <source>
        <strain evidence="3 4">DSM 14954</strain>
    </source>
</reference>
<evidence type="ECO:0000313" key="3">
    <source>
        <dbReference type="EMBL" id="RKQ86574.1"/>
    </source>
</evidence>
<feature type="region of interest" description="Disordered" evidence="1">
    <location>
        <begin position="30"/>
        <end position="107"/>
    </location>
</feature>
<feature type="region of interest" description="Disordered" evidence="1">
    <location>
        <begin position="1"/>
        <end position="20"/>
    </location>
</feature>
<feature type="compositionally biased region" description="Low complexity" evidence="1">
    <location>
        <begin position="362"/>
        <end position="376"/>
    </location>
</feature>
<feature type="transmembrane region" description="Helical" evidence="2">
    <location>
        <begin position="121"/>
        <end position="138"/>
    </location>
</feature>
<evidence type="ECO:0000256" key="1">
    <source>
        <dbReference type="SAM" id="MobiDB-lite"/>
    </source>
</evidence>
<organism evidence="3 4">
    <name type="scientific">Solirubrobacter pauli</name>
    <dbReference type="NCBI Taxonomy" id="166793"/>
    <lineage>
        <taxon>Bacteria</taxon>
        <taxon>Bacillati</taxon>
        <taxon>Actinomycetota</taxon>
        <taxon>Thermoleophilia</taxon>
        <taxon>Solirubrobacterales</taxon>
        <taxon>Solirubrobacteraceae</taxon>
        <taxon>Solirubrobacter</taxon>
    </lineage>
</organism>
<dbReference type="EMBL" id="RBIL01000002">
    <property type="protein sequence ID" value="RKQ86574.1"/>
    <property type="molecule type" value="Genomic_DNA"/>
</dbReference>
<feature type="compositionally biased region" description="Basic and acidic residues" evidence="1">
    <location>
        <begin position="32"/>
        <end position="50"/>
    </location>
</feature>
<keyword evidence="4" id="KW-1185">Reference proteome</keyword>
<protein>
    <submittedName>
        <fullName evidence="3">Uncharacterized protein</fullName>
    </submittedName>
</protein>
<evidence type="ECO:0000256" key="2">
    <source>
        <dbReference type="SAM" id="Phobius"/>
    </source>
</evidence>
<dbReference type="AlphaFoldDB" id="A0A660L032"/>
<comment type="caution">
    <text evidence="3">The sequence shown here is derived from an EMBL/GenBank/DDBJ whole genome shotgun (WGS) entry which is preliminary data.</text>
</comment>